<dbReference type="InterPro" id="IPR053521">
    <property type="entry name" value="McjB-like"/>
</dbReference>
<dbReference type="NCBIfam" id="NF033537">
    <property type="entry name" value="lasso_biosyn_B2"/>
    <property type="match status" value="1"/>
</dbReference>
<name>A0ABT0J5V2_9MICO</name>
<protein>
    <submittedName>
        <fullName evidence="2">Lasso peptide biosynthesis B2 protein</fullName>
    </submittedName>
</protein>
<dbReference type="EMBL" id="JALQCY010000004">
    <property type="protein sequence ID" value="MCK9794847.1"/>
    <property type="molecule type" value="Genomic_DNA"/>
</dbReference>
<reference evidence="2 3" key="1">
    <citation type="submission" date="2022-02" db="EMBL/GenBank/DDBJ databases">
        <title>The car tank lid bacteriome: a reservoir of bacteria with potential in bioremediation of fuel.</title>
        <authorList>
            <person name="Vidal-Verdu A."/>
            <person name="Gomez-Martinez D."/>
            <person name="Latorre-Perez A."/>
            <person name="Pereto J."/>
            <person name="Porcar M."/>
        </authorList>
    </citation>
    <scope>NUCLEOTIDE SEQUENCE [LARGE SCALE GENOMIC DNA]</scope>
    <source>
        <strain evidence="2 3">4D.3</strain>
    </source>
</reference>
<comment type="caution">
    <text evidence="2">The sequence shown here is derived from an EMBL/GenBank/DDBJ whole genome shotgun (WGS) entry which is preliminary data.</text>
</comment>
<dbReference type="Pfam" id="PF13471">
    <property type="entry name" value="Transglut_core3"/>
    <property type="match status" value="1"/>
</dbReference>
<feature type="domain" description="Microcin J25-processing protein McjB C-terminal" evidence="1">
    <location>
        <begin position="52"/>
        <end position="133"/>
    </location>
</feature>
<evidence type="ECO:0000313" key="2">
    <source>
        <dbReference type="EMBL" id="MCK9794847.1"/>
    </source>
</evidence>
<sequence length="152" mass="15811">MSGADVARRAARRLGRVPVALGAAGRVLAAEALLRTTRLPTMARLMGTPLASRDDAASAVAGPLDLSDAEARRMRAVGRVLRLSPFGSTCLRRALCAGHALRRRGPRLVVGVAKRDGVVSAHAWLVVDGVNLDPDGSVEFLPLSLGEGSVTA</sequence>
<keyword evidence="3" id="KW-1185">Reference proteome</keyword>
<evidence type="ECO:0000313" key="3">
    <source>
        <dbReference type="Proteomes" id="UP001651050"/>
    </source>
</evidence>
<gene>
    <name evidence="2" type="ORF">M1843_13935</name>
</gene>
<dbReference type="Proteomes" id="UP001651050">
    <property type="component" value="Unassembled WGS sequence"/>
</dbReference>
<organism evidence="2 3">
    <name type="scientific">Isoptericola peretonis</name>
    <dbReference type="NCBI Taxonomy" id="2918523"/>
    <lineage>
        <taxon>Bacteria</taxon>
        <taxon>Bacillati</taxon>
        <taxon>Actinomycetota</taxon>
        <taxon>Actinomycetes</taxon>
        <taxon>Micrococcales</taxon>
        <taxon>Promicromonosporaceae</taxon>
        <taxon>Isoptericola</taxon>
    </lineage>
</organism>
<proteinExistence type="predicted"/>
<accession>A0ABT0J5V2</accession>
<dbReference type="RefSeq" id="WP_416344708.1">
    <property type="nucleotide sequence ID" value="NZ_JALQCY010000004.1"/>
</dbReference>
<dbReference type="InterPro" id="IPR032708">
    <property type="entry name" value="McjB_C"/>
</dbReference>
<evidence type="ECO:0000259" key="1">
    <source>
        <dbReference type="Pfam" id="PF13471"/>
    </source>
</evidence>